<keyword evidence="2" id="KW-1185">Reference proteome</keyword>
<proteinExistence type="predicted"/>
<evidence type="ECO:0000313" key="2">
    <source>
        <dbReference type="Proteomes" id="UP000191672"/>
    </source>
</evidence>
<comment type="caution">
    <text evidence="1">The sequence shown here is derived from an EMBL/GenBank/DDBJ whole genome shotgun (WGS) entry which is preliminary data.</text>
</comment>
<dbReference type="Proteomes" id="UP000191672">
    <property type="component" value="Unassembled WGS sequence"/>
</dbReference>
<gene>
    <name evidence="1" type="ORF">PENANT_c031G01980</name>
</gene>
<reference evidence="2" key="1">
    <citation type="journal article" date="2017" name="Nat. Microbiol.">
        <title>Global analysis of biosynthetic gene clusters reveals vast potential of secondary metabolite production in Penicillium species.</title>
        <authorList>
            <person name="Nielsen J.C."/>
            <person name="Grijseels S."/>
            <person name="Prigent S."/>
            <person name="Ji B."/>
            <person name="Dainat J."/>
            <person name="Nielsen K.F."/>
            <person name="Frisvad J.C."/>
            <person name="Workman M."/>
            <person name="Nielsen J."/>
        </authorList>
    </citation>
    <scope>NUCLEOTIDE SEQUENCE [LARGE SCALE GENOMIC DNA]</scope>
    <source>
        <strain evidence="2">IBT 31811</strain>
    </source>
</reference>
<protein>
    <submittedName>
        <fullName evidence="1">Uncharacterized protein</fullName>
    </submittedName>
</protein>
<sequence length="118" mass="12544">MPHEISNPGLWKALQAADNSCPPLQPLAPTKLSEANGHIGSWELDQMTSMCNRSCSVEAEVNQSGVSHSPPLPQGYSLQHKAVFWGLGSSDTKSAPGRHARLHLSNRAASKAASASLF</sequence>
<evidence type="ECO:0000313" key="1">
    <source>
        <dbReference type="EMBL" id="OQD80830.1"/>
    </source>
</evidence>
<dbReference type="EMBL" id="MDYN01000031">
    <property type="protein sequence ID" value="OQD80830.1"/>
    <property type="molecule type" value="Genomic_DNA"/>
</dbReference>
<accession>A0A1V6PV25</accession>
<name>A0A1V6PV25_9EURO</name>
<organism evidence="1 2">
    <name type="scientific">Penicillium antarcticum</name>
    <dbReference type="NCBI Taxonomy" id="416450"/>
    <lineage>
        <taxon>Eukaryota</taxon>
        <taxon>Fungi</taxon>
        <taxon>Dikarya</taxon>
        <taxon>Ascomycota</taxon>
        <taxon>Pezizomycotina</taxon>
        <taxon>Eurotiomycetes</taxon>
        <taxon>Eurotiomycetidae</taxon>
        <taxon>Eurotiales</taxon>
        <taxon>Aspergillaceae</taxon>
        <taxon>Penicillium</taxon>
    </lineage>
</organism>
<dbReference type="AlphaFoldDB" id="A0A1V6PV25"/>